<feature type="compositionally biased region" description="Basic residues" evidence="2">
    <location>
        <begin position="19"/>
        <end position="39"/>
    </location>
</feature>
<dbReference type="AlphaFoldDB" id="A0A4Z2HNB6"/>
<dbReference type="SUPFAM" id="SSF50923">
    <property type="entry name" value="Hemopexin-like domain"/>
    <property type="match status" value="1"/>
</dbReference>
<dbReference type="Pfam" id="PF00045">
    <property type="entry name" value="Hemopexin"/>
    <property type="match status" value="1"/>
</dbReference>
<evidence type="ECO:0000256" key="1">
    <source>
        <dbReference type="PROSITE-ProRule" id="PRU01011"/>
    </source>
</evidence>
<comment type="caution">
    <text evidence="3">The sequence shown here is derived from an EMBL/GenBank/DDBJ whole genome shotgun (WGS) entry which is preliminary data.</text>
</comment>
<keyword evidence="4" id="KW-1185">Reference proteome</keyword>
<dbReference type="Gene3D" id="2.110.10.10">
    <property type="entry name" value="Hemopexin-like domain"/>
    <property type="match status" value="1"/>
</dbReference>
<evidence type="ECO:0000313" key="3">
    <source>
        <dbReference type="EMBL" id="TNN66434.1"/>
    </source>
</evidence>
<feature type="repeat" description="Hemopexin" evidence="1">
    <location>
        <begin position="63"/>
        <end position="118"/>
    </location>
</feature>
<dbReference type="Proteomes" id="UP000314294">
    <property type="component" value="Unassembled WGS sequence"/>
</dbReference>
<reference evidence="3 4" key="1">
    <citation type="submission" date="2019-03" db="EMBL/GenBank/DDBJ databases">
        <title>First draft genome of Liparis tanakae, snailfish: a comprehensive survey of snailfish specific genes.</title>
        <authorList>
            <person name="Kim W."/>
            <person name="Song I."/>
            <person name="Jeong J.-H."/>
            <person name="Kim D."/>
            <person name="Kim S."/>
            <person name="Ryu S."/>
            <person name="Song J.Y."/>
            <person name="Lee S.K."/>
        </authorList>
    </citation>
    <scope>NUCLEOTIDE SEQUENCE [LARGE SCALE GENOMIC DNA]</scope>
    <source>
        <tissue evidence="3">Muscle</tissue>
    </source>
</reference>
<accession>A0A4Z2HNB6</accession>
<dbReference type="InterPro" id="IPR018487">
    <property type="entry name" value="Hemopexin-like_repeat"/>
</dbReference>
<protein>
    <submittedName>
        <fullName evidence="3">Vitronectin</fullName>
    </submittedName>
</protein>
<dbReference type="OrthoDB" id="9898692at2759"/>
<organism evidence="3 4">
    <name type="scientific">Liparis tanakae</name>
    <name type="common">Tanaka's snailfish</name>
    <dbReference type="NCBI Taxonomy" id="230148"/>
    <lineage>
        <taxon>Eukaryota</taxon>
        <taxon>Metazoa</taxon>
        <taxon>Chordata</taxon>
        <taxon>Craniata</taxon>
        <taxon>Vertebrata</taxon>
        <taxon>Euteleostomi</taxon>
        <taxon>Actinopterygii</taxon>
        <taxon>Neopterygii</taxon>
        <taxon>Teleostei</taxon>
        <taxon>Neoteleostei</taxon>
        <taxon>Acanthomorphata</taxon>
        <taxon>Eupercaria</taxon>
        <taxon>Perciformes</taxon>
        <taxon>Cottioidei</taxon>
        <taxon>Cottales</taxon>
        <taxon>Liparidae</taxon>
        <taxon>Liparis</taxon>
    </lineage>
</organism>
<proteinExistence type="predicted"/>
<dbReference type="PROSITE" id="PS51642">
    <property type="entry name" value="HEMOPEXIN_2"/>
    <property type="match status" value="1"/>
</dbReference>
<dbReference type="SMART" id="SM00120">
    <property type="entry name" value="HX"/>
    <property type="match status" value="1"/>
</dbReference>
<evidence type="ECO:0000313" key="4">
    <source>
        <dbReference type="Proteomes" id="UP000314294"/>
    </source>
</evidence>
<dbReference type="EMBL" id="SRLO01000219">
    <property type="protein sequence ID" value="TNN66434.1"/>
    <property type="molecule type" value="Genomic_DNA"/>
</dbReference>
<name>A0A4Z2HNB6_9TELE</name>
<gene>
    <name evidence="3" type="primary">VTN</name>
    <name evidence="3" type="ORF">EYF80_023342</name>
</gene>
<evidence type="ECO:0000256" key="2">
    <source>
        <dbReference type="SAM" id="MobiDB-lite"/>
    </source>
</evidence>
<feature type="region of interest" description="Disordered" evidence="2">
    <location>
        <begin position="1"/>
        <end position="39"/>
    </location>
</feature>
<dbReference type="InterPro" id="IPR036375">
    <property type="entry name" value="Hemopexin-like_dom_sf"/>
</dbReference>
<sequence>MVGRVHLSPKPTPPAPPPARRRSSRKRRPSKKRAQRRRQSRQALFDDFWSYDDWFGYDYGDYSDLFDEAPTQESKSTPVQNVYLFKKDKYYRVDLQTKRVDSANPPYPRSIAKYWLGCKHEETPDASRAEKR</sequence>